<evidence type="ECO:0000259" key="1">
    <source>
        <dbReference type="Pfam" id="PF01636"/>
    </source>
</evidence>
<dbReference type="Gene3D" id="3.30.200.20">
    <property type="entry name" value="Phosphorylase Kinase, domain 1"/>
    <property type="match status" value="1"/>
</dbReference>
<comment type="caution">
    <text evidence="2">The sequence shown here is derived from an EMBL/GenBank/DDBJ whole genome shotgun (WGS) entry which is preliminary data.</text>
</comment>
<evidence type="ECO:0000313" key="3">
    <source>
        <dbReference type="Proteomes" id="UP000030960"/>
    </source>
</evidence>
<dbReference type="PATRIC" id="fig|1515334.3.peg.2574"/>
<dbReference type="InterPro" id="IPR041726">
    <property type="entry name" value="ACAD10_11_N"/>
</dbReference>
<dbReference type="AlphaFoldDB" id="A0A0B3S8L6"/>
<dbReference type="InterPro" id="IPR052898">
    <property type="entry name" value="ACAD10-like"/>
</dbReference>
<feature type="domain" description="Aminoglycoside phosphotransferase" evidence="1">
    <location>
        <begin position="27"/>
        <end position="248"/>
    </location>
</feature>
<sequence>MSETDFDPARLQAVLDAHLGAAPVTELARISGGQSNPTYFVTHGGRRMVLRKQPNGEILKGAHAIDREYRVMQALGPAGVPVPKAVLFHDDPAVLGTPFYLMERLEGRVFEDCSLPGIDPEERRQIYLGMAEALAKLHTVDPEAIGLGDYGKPGNYFARQVGRWTKQLHGSTGAPIPELHRLSDWLNANLPEDDGQSRIAHGDFRLGNLMFHPTEPRVIAILDWELSTLGHPLADLGYCCMTWHTTPQEYGGIRGLDLAALNIPTKQEFVRHYEGRAQTGHLTDFHIIFSLFRFGVIFVGIADRARAGTAAGSNADQLAPLAQALGRRGLELLPD</sequence>
<dbReference type="InterPro" id="IPR002575">
    <property type="entry name" value="Aminoglycoside_PTrfase"/>
</dbReference>
<dbReference type="InterPro" id="IPR011009">
    <property type="entry name" value="Kinase-like_dom_sf"/>
</dbReference>
<dbReference type="EMBL" id="JSUQ01000009">
    <property type="protein sequence ID" value="KHQ53011.1"/>
    <property type="molecule type" value="Genomic_DNA"/>
</dbReference>
<protein>
    <submittedName>
        <fullName evidence="2">Aminoglycoside phosphotransferase</fullName>
    </submittedName>
</protein>
<dbReference type="STRING" id="561184.SAMN05216376_110166"/>
<dbReference type="PANTHER" id="PTHR47829">
    <property type="entry name" value="HYDROLASE, PUTATIVE (AFU_ORTHOLOGUE AFUA_1G12880)-RELATED"/>
    <property type="match status" value="1"/>
</dbReference>
<evidence type="ECO:0000313" key="2">
    <source>
        <dbReference type="EMBL" id="KHQ53011.1"/>
    </source>
</evidence>
<accession>A0A0B3S8L6</accession>
<gene>
    <name evidence="2" type="ORF">OA50_02556</name>
</gene>
<keyword evidence="3" id="KW-1185">Reference proteome</keyword>
<name>A0A0B3S8L6_9RHOB</name>
<dbReference type="PANTHER" id="PTHR47829:SF3">
    <property type="entry name" value="AMINOGLYCOSIDE PHOSPHOTRANSFERASE DOMAIN-CONTAINING PROTEIN"/>
    <property type="match status" value="1"/>
</dbReference>
<organism evidence="2 3">
    <name type="scientific">Mameliella alba</name>
    <dbReference type="NCBI Taxonomy" id="561184"/>
    <lineage>
        <taxon>Bacteria</taxon>
        <taxon>Pseudomonadati</taxon>
        <taxon>Pseudomonadota</taxon>
        <taxon>Alphaproteobacteria</taxon>
        <taxon>Rhodobacterales</taxon>
        <taxon>Roseobacteraceae</taxon>
        <taxon>Mameliella</taxon>
    </lineage>
</organism>
<dbReference type="Proteomes" id="UP000030960">
    <property type="component" value="Unassembled WGS sequence"/>
</dbReference>
<proteinExistence type="predicted"/>
<dbReference type="RefSeq" id="WP_043141794.1">
    <property type="nucleotide sequence ID" value="NZ_JSUQ01000009.1"/>
</dbReference>
<keyword evidence="2" id="KW-0808">Transferase</keyword>
<dbReference type="Gene3D" id="3.90.1200.10">
    <property type="match status" value="1"/>
</dbReference>
<dbReference type="GO" id="GO:0016740">
    <property type="term" value="F:transferase activity"/>
    <property type="evidence" value="ECO:0007669"/>
    <property type="project" value="UniProtKB-KW"/>
</dbReference>
<dbReference type="CDD" id="cd05154">
    <property type="entry name" value="ACAD10_11_N-like"/>
    <property type="match status" value="1"/>
</dbReference>
<dbReference type="SUPFAM" id="SSF56112">
    <property type="entry name" value="Protein kinase-like (PK-like)"/>
    <property type="match status" value="1"/>
</dbReference>
<dbReference type="Pfam" id="PF01636">
    <property type="entry name" value="APH"/>
    <property type="match status" value="1"/>
</dbReference>
<reference evidence="2 3" key="1">
    <citation type="submission" date="2014-10" db="EMBL/GenBank/DDBJ databases">
        <title>Genome sequence of Ponticoccus sp. strain UMTAT08 isolated from clonal culture of toxic dinoflagellate Alexandrium tamiyavanichii.</title>
        <authorList>
            <person name="Gan H.Y."/>
            <person name="Muhd D.-D."/>
            <person name="Mohd Noor M.E."/>
            <person name="Yeong Y.S."/>
            <person name="Usup G."/>
        </authorList>
    </citation>
    <scope>NUCLEOTIDE SEQUENCE [LARGE SCALE GENOMIC DNA]</scope>
    <source>
        <strain evidence="2 3">UMTAT08</strain>
    </source>
</reference>
<dbReference type="OrthoDB" id="3806873at2"/>